<feature type="transmembrane region" description="Helical" evidence="1">
    <location>
        <begin position="7"/>
        <end position="26"/>
    </location>
</feature>
<gene>
    <name evidence="2" type="ORF">NHX12_012265</name>
</gene>
<keyword evidence="3" id="KW-1185">Reference proteome</keyword>
<sequence length="84" mass="9469">MAAVARVTWWALVLVSTFHVGCPFYVPGVAPQDFHDNEPVDIKAVKLTSSRTQLPYEYYSLPYCKPDAILYKAENLGKHLRLAS</sequence>
<evidence type="ECO:0000313" key="2">
    <source>
        <dbReference type="EMBL" id="KAJ3585857.1"/>
    </source>
</evidence>
<keyword evidence="1" id="KW-0472">Membrane</keyword>
<proteinExistence type="predicted"/>
<evidence type="ECO:0000256" key="1">
    <source>
        <dbReference type="SAM" id="Phobius"/>
    </source>
</evidence>
<evidence type="ECO:0008006" key="4">
    <source>
        <dbReference type="Google" id="ProtNLM"/>
    </source>
</evidence>
<keyword evidence="1" id="KW-0812">Transmembrane</keyword>
<comment type="caution">
    <text evidence="2">The sequence shown here is derived from an EMBL/GenBank/DDBJ whole genome shotgun (WGS) entry which is preliminary data.</text>
</comment>
<dbReference type="AlphaFoldDB" id="A0A9Q0DFT5"/>
<accession>A0A9Q0DFT5</accession>
<keyword evidence="1" id="KW-1133">Transmembrane helix</keyword>
<name>A0A9Q0DFT5_9TELE</name>
<dbReference type="EMBL" id="JANIIK010000117">
    <property type="protein sequence ID" value="KAJ3585857.1"/>
    <property type="molecule type" value="Genomic_DNA"/>
</dbReference>
<evidence type="ECO:0000313" key="3">
    <source>
        <dbReference type="Proteomes" id="UP001148018"/>
    </source>
</evidence>
<reference evidence="2" key="1">
    <citation type="submission" date="2022-07" db="EMBL/GenBank/DDBJ databases">
        <title>Chromosome-level genome of Muraenolepis orangiensis.</title>
        <authorList>
            <person name="Kim J."/>
        </authorList>
    </citation>
    <scope>NUCLEOTIDE SEQUENCE</scope>
    <source>
        <strain evidence="2">KU_S4_2022</strain>
        <tissue evidence="2">Muscle</tissue>
    </source>
</reference>
<dbReference type="Proteomes" id="UP001148018">
    <property type="component" value="Unassembled WGS sequence"/>
</dbReference>
<protein>
    <recommendedName>
        <fullName evidence="4">Transmembrane 9 superfamily member</fullName>
    </recommendedName>
</protein>
<dbReference type="OrthoDB" id="1666796at2759"/>
<organism evidence="2 3">
    <name type="scientific">Muraenolepis orangiensis</name>
    <name type="common">Patagonian moray cod</name>
    <dbReference type="NCBI Taxonomy" id="630683"/>
    <lineage>
        <taxon>Eukaryota</taxon>
        <taxon>Metazoa</taxon>
        <taxon>Chordata</taxon>
        <taxon>Craniata</taxon>
        <taxon>Vertebrata</taxon>
        <taxon>Euteleostomi</taxon>
        <taxon>Actinopterygii</taxon>
        <taxon>Neopterygii</taxon>
        <taxon>Teleostei</taxon>
        <taxon>Neoteleostei</taxon>
        <taxon>Acanthomorphata</taxon>
        <taxon>Zeiogadaria</taxon>
        <taxon>Gadariae</taxon>
        <taxon>Gadiformes</taxon>
        <taxon>Muraenolepidoidei</taxon>
        <taxon>Muraenolepididae</taxon>
        <taxon>Muraenolepis</taxon>
    </lineage>
</organism>